<dbReference type="NCBIfam" id="TIGR02532">
    <property type="entry name" value="IV_pilin_GFxxxE"/>
    <property type="match status" value="1"/>
</dbReference>
<dbReference type="Gene3D" id="3.30.700.10">
    <property type="entry name" value="Glycoprotein, Type 4 Pilin"/>
    <property type="match status" value="1"/>
</dbReference>
<protein>
    <submittedName>
        <fullName evidence="1">Type IV pilus assembly protein PilE</fullName>
    </submittedName>
</protein>
<dbReference type="InterPro" id="IPR045584">
    <property type="entry name" value="Pilin-like"/>
</dbReference>
<proteinExistence type="predicted"/>
<dbReference type="RefSeq" id="WP_183720214.1">
    <property type="nucleotide sequence ID" value="NZ_JACHBW010000001.1"/>
</dbReference>
<comment type="caution">
    <text evidence="1">The sequence shown here is derived from an EMBL/GenBank/DDBJ whole genome shotgun (WGS) entry which is preliminary data.</text>
</comment>
<dbReference type="EMBL" id="JACHBW010000001">
    <property type="protein sequence ID" value="MBB6100623.1"/>
    <property type="molecule type" value="Genomic_DNA"/>
</dbReference>
<accession>A0A7W9TSD5</accession>
<name>A0A7W9TSD5_9BURK</name>
<organism evidence="1 2">
    <name type="scientific">Paraburkholderia bannensis</name>
    <dbReference type="NCBI Taxonomy" id="765414"/>
    <lineage>
        <taxon>Bacteria</taxon>
        <taxon>Pseudomonadati</taxon>
        <taxon>Pseudomonadota</taxon>
        <taxon>Betaproteobacteria</taxon>
        <taxon>Burkholderiales</taxon>
        <taxon>Burkholderiaceae</taxon>
        <taxon>Paraburkholderia</taxon>
    </lineage>
</organism>
<dbReference type="Pfam" id="PF07963">
    <property type="entry name" value="N_methyl"/>
    <property type="match status" value="1"/>
</dbReference>
<dbReference type="Pfam" id="PF16732">
    <property type="entry name" value="ComP_DUS"/>
    <property type="match status" value="1"/>
</dbReference>
<dbReference type="InterPro" id="IPR012902">
    <property type="entry name" value="N_methyl_site"/>
</dbReference>
<evidence type="ECO:0000313" key="2">
    <source>
        <dbReference type="Proteomes" id="UP000571554"/>
    </source>
</evidence>
<reference evidence="1 2" key="1">
    <citation type="submission" date="2020-08" db="EMBL/GenBank/DDBJ databases">
        <title>Above-ground endophytic microbial communities from plants in different locations in the United States.</title>
        <authorList>
            <person name="Frank C."/>
        </authorList>
    </citation>
    <scope>NUCLEOTIDE SEQUENCE [LARGE SCALE GENOMIC DNA]</scope>
    <source>
        <strain evidence="1 2">WP4_2_2</strain>
    </source>
</reference>
<sequence>MRREARAFTLLEMMIALAAAAIVAAFAVPGWRNHIARGHRIDAVSALYRAAQYADAQGAAAASLPAGIDQAPPSGHAVYRLKLLSGDESNGGYAIVASPTAAGPMRDDSCGAFVLDANGARSNEGSGNNLATGDCWKDR</sequence>
<dbReference type="GO" id="GO:0043683">
    <property type="term" value="P:type IV pilus assembly"/>
    <property type="evidence" value="ECO:0007669"/>
    <property type="project" value="InterPro"/>
</dbReference>
<evidence type="ECO:0000313" key="1">
    <source>
        <dbReference type="EMBL" id="MBB6100623.1"/>
    </source>
</evidence>
<dbReference type="SUPFAM" id="SSF54523">
    <property type="entry name" value="Pili subunits"/>
    <property type="match status" value="1"/>
</dbReference>
<dbReference type="Proteomes" id="UP000571554">
    <property type="component" value="Unassembled WGS sequence"/>
</dbReference>
<keyword evidence="2" id="KW-1185">Reference proteome</keyword>
<gene>
    <name evidence="1" type="ORF">F4827_000427</name>
</gene>
<dbReference type="AlphaFoldDB" id="A0A7W9TSD5"/>
<dbReference type="InterPro" id="IPR031982">
    <property type="entry name" value="PilE-like"/>
</dbReference>